<dbReference type="PANTHER" id="PTHR43355">
    <property type="entry name" value="FLAVIN REDUCTASE (NADPH)"/>
    <property type="match status" value="1"/>
</dbReference>
<dbReference type="Proteomes" id="UP000310421">
    <property type="component" value="Unassembled WGS sequence"/>
</dbReference>
<reference evidence="3 4" key="1">
    <citation type="submission" date="2018-10" db="EMBL/GenBank/DDBJ databases">
        <title>Fifty Aureobasidium pullulans genomes reveal a recombining polyextremotolerant generalist.</title>
        <authorList>
            <person name="Gostincar C."/>
            <person name="Turk M."/>
            <person name="Zajc J."/>
            <person name="Gunde-Cimerman N."/>
        </authorList>
    </citation>
    <scope>NUCLEOTIDE SEQUENCE [LARGE SCALE GENOMIC DNA]</scope>
    <source>
        <strain evidence="3 4">EXF-10751</strain>
    </source>
</reference>
<sequence>MSTTSSTTSLPNILLIGATGRTGRLVLESALTRGYTVTALIRPSSSLPSHPSLTISRGSPLETSDITTALATTDDSVVIISTLGQTRTSGNPFAATTSPPLFMSASATTVVEAIKRQPANKVQKVIIMSMFGTNSSFANLNCLMRATMTYSNMKQTLEDQNAVDKAIKQSGVVFVMPRPAMLRGEDAMPVKILGDAGEKAGFMPSVSPKSVAEFMLDAAVNQEWDGRTPVLAN</sequence>
<evidence type="ECO:0000259" key="2">
    <source>
        <dbReference type="Pfam" id="PF13460"/>
    </source>
</evidence>
<feature type="domain" description="NAD(P)-binding" evidence="2">
    <location>
        <begin position="17"/>
        <end position="219"/>
    </location>
</feature>
<dbReference type="InterPro" id="IPR016040">
    <property type="entry name" value="NAD(P)-bd_dom"/>
</dbReference>
<organism evidence="3 4">
    <name type="scientific">Aureobasidium pullulans</name>
    <name type="common">Black yeast</name>
    <name type="synonym">Pullularia pullulans</name>
    <dbReference type="NCBI Taxonomy" id="5580"/>
    <lineage>
        <taxon>Eukaryota</taxon>
        <taxon>Fungi</taxon>
        <taxon>Dikarya</taxon>
        <taxon>Ascomycota</taxon>
        <taxon>Pezizomycotina</taxon>
        <taxon>Dothideomycetes</taxon>
        <taxon>Dothideomycetidae</taxon>
        <taxon>Dothideales</taxon>
        <taxon>Saccotheciaceae</taxon>
        <taxon>Aureobasidium</taxon>
    </lineage>
</organism>
<dbReference type="InterPro" id="IPR051606">
    <property type="entry name" value="Polyketide_Oxido-like"/>
</dbReference>
<dbReference type="EMBL" id="QZAN01000072">
    <property type="protein sequence ID" value="THW59747.1"/>
    <property type="molecule type" value="Genomic_DNA"/>
</dbReference>
<accession>A0A4S8Z5E6</accession>
<dbReference type="Pfam" id="PF13460">
    <property type="entry name" value="NAD_binding_10"/>
    <property type="match status" value="1"/>
</dbReference>
<dbReference type="PANTHER" id="PTHR43355:SF2">
    <property type="entry name" value="FLAVIN REDUCTASE (NADPH)"/>
    <property type="match status" value="1"/>
</dbReference>
<name>A0A4S8Z5E6_AURPU</name>
<gene>
    <name evidence="3" type="ORF">D6D20_06282</name>
</gene>
<proteinExistence type="inferred from homology"/>
<dbReference type="GO" id="GO:0004074">
    <property type="term" value="F:biliverdin reductase [NAD(P)H] activity"/>
    <property type="evidence" value="ECO:0007669"/>
    <property type="project" value="TreeGrafter"/>
</dbReference>
<evidence type="ECO:0000313" key="3">
    <source>
        <dbReference type="EMBL" id="THW59747.1"/>
    </source>
</evidence>
<comment type="caution">
    <text evidence="3">The sequence shown here is derived from an EMBL/GenBank/DDBJ whole genome shotgun (WGS) entry which is preliminary data.</text>
</comment>
<comment type="similarity">
    <text evidence="1">Belongs to the avfA family.</text>
</comment>
<evidence type="ECO:0000313" key="4">
    <source>
        <dbReference type="Proteomes" id="UP000310421"/>
    </source>
</evidence>
<protein>
    <recommendedName>
        <fullName evidence="2">NAD(P)-binding domain-containing protein</fullName>
    </recommendedName>
</protein>
<evidence type="ECO:0000256" key="1">
    <source>
        <dbReference type="ARBA" id="ARBA00038376"/>
    </source>
</evidence>
<dbReference type="InterPro" id="IPR036291">
    <property type="entry name" value="NAD(P)-bd_dom_sf"/>
</dbReference>
<dbReference type="Gene3D" id="3.40.50.720">
    <property type="entry name" value="NAD(P)-binding Rossmann-like Domain"/>
    <property type="match status" value="1"/>
</dbReference>
<dbReference type="AlphaFoldDB" id="A0A4S8Z5E6"/>
<dbReference type="GO" id="GO:0042602">
    <property type="term" value="F:riboflavin reductase (NADPH) activity"/>
    <property type="evidence" value="ECO:0007669"/>
    <property type="project" value="TreeGrafter"/>
</dbReference>
<dbReference type="SUPFAM" id="SSF51735">
    <property type="entry name" value="NAD(P)-binding Rossmann-fold domains"/>
    <property type="match status" value="1"/>
</dbReference>